<dbReference type="AlphaFoldDB" id="D6XVD9"/>
<gene>
    <name evidence="8" type="ordered locus">Bsel_2173</name>
</gene>
<feature type="domain" description="MoaB/Mog" evidence="7">
    <location>
        <begin position="17"/>
        <end position="162"/>
    </location>
</feature>
<proteinExistence type="inferred from homology"/>
<evidence type="ECO:0000256" key="5">
    <source>
        <dbReference type="ARBA" id="ARBA00023150"/>
    </source>
</evidence>
<dbReference type="InterPro" id="IPR008284">
    <property type="entry name" value="MoCF_biosynth_CS"/>
</dbReference>
<evidence type="ECO:0000313" key="8">
    <source>
        <dbReference type="EMBL" id="ADH99677.1"/>
    </source>
</evidence>
<evidence type="ECO:0000256" key="1">
    <source>
        <dbReference type="ARBA" id="ARBA00003487"/>
    </source>
</evidence>
<evidence type="ECO:0000256" key="6">
    <source>
        <dbReference type="PIRNR" id="PIRNR006443"/>
    </source>
</evidence>
<dbReference type="Gene3D" id="3.40.980.10">
    <property type="entry name" value="MoaB/Mog-like domain"/>
    <property type="match status" value="1"/>
</dbReference>
<dbReference type="PROSITE" id="PS01078">
    <property type="entry name" value="MOCF_BIOSYNTHESIS_1"/>
    <property type="match status" value="1"/>
</dbReference>
<dbReference type="GO" id="GO:0005829">
    <property type="term" value="C:cytosol"/>
    <property type="evidence" value="ECO:0007669"/>
    <property type="project" value="TreeGrafter"/>
</dbReference>
<comment type="similarity">
    <text evidence="3 6">Belongs to the MoaB/Mog family.</text>
</comment>
<accession>D6XVD9</accession>
<evidence type="ECO:0000256" key="4">
    <source>
        <dbReference type="ARBA" id="ARBA00015262"/>
    </source>
</evidence>
<protein>
    <recommendedName>
        <fullName evidence="4 6">Molybdenum cofactor biosynthesis protein B</fullName>
    </recommendedName>
</protein>
<dbReference type="HOGENOM" id="CLU_077358_2_3_9"/>
<evidence type="ECO:0000313" key="9">
    <source>
        <dbReference type="Proteomes" id="UP000000271"/>
    </source>
</evidence>
<comment type="function">
    <text evidence="1 6">May be involved in the biosynthesis of molybdopterin.</text>
</comment>
<organism evidence="8 9">
    <name type="scientific">Bacillus selenitireducens (strain ATCC 700615 / DSM 15326 / MLS10)</name>
    <dbReference type="NCBI Taxonomy" id="439292"/>
    <lineage>
        <taxon>Bacteria</taxon>
        <taxon>Bacillati</taxon>
        <taxon>Bacillota</taxon>
        <taxon>Bacilli</taxon>
        <taxon>Bacillales</taxon>
        <taxon>Bacillaceae</taxon>
        <taxon>Salisediminibacterium</taxon>
    </lineage>
</organism>
<dbReference type="Proteomes" id="UP000000271">
    <property type="component" value="Chromosome"/>
</dbReference>
<dbReference type="UniPathway" id="UPA00344"/>
<dbReference type="NCBIfam" id="TIGR00177">
    <property type="entry name" value="molyb_syn"/>
    <property type="match status" value="1"/>
</dbReference>
<dbReference type="InterPro" id="IPR001453">
    <property type="entry name" value="MoaB/Mog_dom"/>
</dbReference>
<name>D6XVD9_BACIE</name>
<sequence>MSVEEHKKEAPERVVCMILTVSDTRTKETDKSGHLMKTKLEDAGHAVYRHEIVKDDYSGIQKWVRFADQHDEIEALLINGGTGITFRDTTYEAVSDMLDKELPGFGELFRYLSFEKDIGPAAMLSRATAGVRGQTAVFSTPGSSGAVKLAMDQLIIPELAHMMREIYKDL</sequence>
<dbReference type="KEGG" id="bse:Bsel_2173"/>
<dbReference type="PANTHER" id="PTHR43232">
    <property type="entry name" value="MOLYBDENUM COFACTOR BIOSYNTHESIS PROTEIN B"/>
    <property type="match status" value="1"/>
</dbReference>
<dbReference type="STRING" id="439292.Bsel_2173"/>
<dbReference type="OrthoDB" id="9784492at2"/>
<dbReference type="Pfam" id="PF00994">
    <property type="entry name" value="MoCF_biosynth"/>
    <property type="match status" value="1"/>
</dbReference>
<dbReference type="InterPro" id="IPR012245">
    <property type="entry name" value="MoaB"/>
</dbReference>
<comment type="pathway">
    <text evidence="2 6">Cofactor biosynthesis; molybdopterin biosynthesis.</text>
</comment>
<dbReference type="SUPFAM" id="SSF53218">
    <property type="entry name" value="Molybdenum cofactor biosynthesis proteins"/>
    <property type="match status" value="1"/>
</dbReference>
<dbReference type="PANTHER" id="PTHR43232:SF2">
    <property type="entry name" value="MOLYBDENUM COFACTOR BIOSYNTHESIS PROTEIN B"/>
    <property type="match status" value="1"/>
</dbReference>
<keyword evidence="5 6" id="KW-0501">Molybdenum cofactor biosynthesis</keyword>
<dbReference type="eggNOG" id="COG0521">
    <property type="taxonomic scope" value="Bacteria"/>
</dbReference>
<dbReference type="EMBL" id="CP001791">
    <property type="protein sequence ID" value="ADH99677.1"/>
    <property type="molecule type" value="Genomic_DNA"/>
</dbReference>
<evidence type="ECO:0000256" key="2">
    <source>
        <dbReference type="ARBA" id="ARBA00005046"/>
    </source>
</evidence>
<dbReference type="GO" id="GO:0006777">
    <property type="term" value="P:Mo-molybdopterin cofactor biosynthetic process"/>
    <property type="evidence" value="ECO:0007669"/>
    <property type="project" value="UniProtKB-UniRule"/>
</dbReference>
<dbReference type="RefSeq" id="WP_013173099.1">
    <property type="nucleotide sequence ID" value="NC_014219.1"/>
</dbReference>
<dbReference type="FunFam" id="3.40.980.10:FF:000006">
    <property type="entry name" value="Molybdenum cofactor biosynthesis protein B"/>
    <property type="match status" value="1"/>
</dbReference>
<dbReference type="CDD" id="cd00886">
    <property type="entry name" value="MogA_MoaB"/>
    <property type="match status" value="1"/>
</dbReference>
<dbReference type="InterPro" id="IPR036425">
    <property type="entry name" value="MoaB/Mog-like_dom_sf"/>
</dbReference>
<evidence type="ECO:0000256" key="3">
    <source>
        <dbReference type="ARBA" id="ARBA00006112"/>
    </source>
</evidence>
<reference evidence="8" key="1">
    <citation type="submission" date="2009-10" db="EMBL/GenBank/DDBJ databases">
        <title>Complete sequence of Bacillus selenitireducens MLS10.</title>
        <authorList>
            <consortium name="US DOE Joint Genome Institute"/>
            <person name="Lucas S."/>
            <person name="Copeland A."/>
            <person name="Lapidus A."/>
            <person name="Glavina del Rio T."/>
            <person name="Dalin E."/>
            <person name="Tice H."/>
            <person name="Bruce D."/>
            <person name="Goodwin L."/>
            <person name="Pitluck S."/>
            <person name="Sims D."/>
            <person name="Brettin T."/>
            <person name="Detter J.C."/>
            <person name="Han C."/>
            <person name="Larimer F."/>
            <person name="Land M."/>
            <person name="Hauser L."/>
            <person name="Kyrpides N."/>
            <person name="Ovchinnikova G."/>
            <person name="Stolz J."/>
        </authorList>
    </citation>
    <scope>NUCLEOTIDE SEQUENCE [LARGE SCALE GENOMIC DNA]</scope>
    <source>
        <strain evidence="8">MLS10</strain>
    </source>
</reference>
<dbReference type="PIRSF" id="PIRSF006443">
    <property type="entry name" value="MoaB"/>
    <property type="match status" value="1"/>
</dbReference>
<dbReference type="SMART" id="SM00852">
    <property type="entry name" value="MoCF_biosynth"/>
    <property type="match status" value="1"/>
</dbReference>
<evidence type="ECO:0000259" key="7">
    <source>
        <dbReference type="SMART" id="SM00852"/>
    </source>
</evidence>
<keyword evidence="9" id="KW-1185">Reference proteome</keyword>